<protein>
    <submittedName>
        <fullName evidence="1">Uncharacterized protein</fullName>
    </submittedName>
</protein>
<accession>A0A0C3K6Y1</accession>
<name>A0A0C3K6Y1_PISTI</name>
<proteinExistence type="predicted"/>
<reference evidence="1 2" key="1">
    <citation type="submission" date="2014-04" db="EMBL/GenBank/DDBJ databases">
        <authorList>
            <consortium name="DOE Joint Genome Institute"/>
            <person name="Kuo A."/>
            <person name="Kohler A."/>
            <person name="Costa M.D."/>
            <person name="Nagy L.G."/>
            <person name="Floudas D."/>
            <person name="Copeland A."/>
            <person name="Barry K.W."/>
            <person name="Cichocki N."/>
            <person name="Veneault-Fourrey C."/>
            <person name="LaButti K."/>
            <person name="Lindquist E.A."/>
            <person name="Lipzen A."/>
            <person name="Lundell T."/>
            <person name="Morin E."/>
            <person name="Murat C."/>
            <person name="Sun H."/>
            <person name="Tunlid A."/>
            <person name="Henrissat B."/>
            <person name="Grigoriev I.V."/>
            <person name="Hibbett D.S."/>
            <person name="Martin F."/>
            <person name="Nordberg H.P."/>
            <person name="Cantor M.N."/>
            <person name="Hua S.X."/>
        </authorList>
    </citation>
    <scope>NUCLEOTIDE SEQUENCE [LARGE SCALE GENOMIC DNA]</scope>
    <source>
        <strain evidence="1 2">Marx 270</strain>
    </source>
</reference>
<dbReference type="Proteomes" id="UP000054217">
    <property type="component" value="Unassembled WGS sequence"/>
</dbReference>
<dbReference type="InParanoid" id="A0A0C3K6Y1"/>
<organism evidence="1 2">
    <name type="scientific">Pisolithus tinctorius Marx 270</name>
    <dbReference type="NCBI Taxonomy" id="870435"/>
    <lineage>
        <taxon>Eukaryota</taxon>
        <taxon>Fungi</taxon>
        <taxon>Dikarya</taxon>
        <taxon>Basidiomycota</taxon>
        <taxon>Agaricomycotina</taxon>
        <taxon>Agaricomycetes</taxon>
        <taxon>Agaricomycetidae</taxon>
        <taxon>Boletales</taxon>
        <taxon>Sclerodermatineae</taxon>
        <taxon>Pisolithaceae</taxon>
        <taxon>Pisolithus</taxon>
    </lineage>
</organism>
<keyword evidence="2" id="KW-1185">Reference proteome</keyword>
<sequence>MHAYGSTATRIDMNSGNRSGVACRAVAHAHAIHILSGPHMYVSCSTTERCWQRRKA</sequence>
<reference evidence="2" key="2">
    <citation type="submission" date="2015-01" db="EMBL/GenBank/DDBJ databases">
        <title>Evolutionary Origins and Diversification of the Mycorrhizal Mutualists.</title>
        <authorList>
            <consortium name="DOE Joint Genome Institute"/>
            <consortium name="Mycorrhizal Genomics Consortium"/>
            <person name="Kohler A."/>
            <person name="Kuo A."/>
            <person name="Nagy L.G."/>
            <person name="Floudas D."/>
            <person name="Copeland A."/>
            <person name="Barry K.W."/>
            <person name="Cichocki N."/>
            <person name="Veneault-Fourrey C."/>
            <person name="LaButti K."/>
            <person name="Lindquist E.A."/>
            <person name="Lipzen A."/>
            <person name="Lundell T."/>
            <person name="Morin E."/>
            <person name="Murat C."/>
            <person name="Riley R."/>
            <person name="Ohm R."/>
            <person name="Sun H."/>
            <person name="Tunlid A."/>
            <person name="Henrissat B."/>
            <person name="Grigoriev I.V."/>
            <person name="Hibbett D.S."/>
            <person name="Martin F."/>
        </authorList>
    </citation>
    <scope>NUCLEOTIDE SEQUENCE [LARGE SCALE GENOMIC DNA]</scope>
    <source>
        <strain evidence="2">Marx 270</strain>
    </source>
</reference>
<gene>
    <name evidence="1" type="ORF">M404DRAFT_999935</name>
</gene>
<evidence type="ECO:0000313" key="1">
    <source>
        <dbReference type="EMBL" id="KIO05332.1"/>
    </source>
</evidence>
<evidence type="ECO:0000313" key="2">
    <source>
        <dbReference type="Proteomes" id="UP000054217"/>
    </source>
</evidence>
<dbReference type="HOGENOM" id="CLU_3015147_0_0_1"/>
<dbReference type="AlphaFoldDB" id="A0A0C3K6Y1"/>
<dbReference type="EMBL" id="KN831967">
    <property type="protein sequence ID" value="KIO05332.1"/>
    <property type="molecule type" value="Genomic_DNA"/>
</dbReference>